<evidence type="ECO:0000313" key="3">
    <source>
        <dbReference type="EnsemblMetazoa" id="XP_020896422.1"/>
    </source>
</evidence>
<organism evidence="3 4">
    <name type="scientific">Exaiptasia diaphana</name>
    <name type="common">Tropical sea anemone</name>
    <name type="synonym">Aiptasia pulchella</name>
    <dbReference type="NCBI Taxonomy" id="2652724"/>
    <lineage>
        <taxon>Eukaryota</taxon>
        <taxon>Metazoa</taxon>
        <taxon>Cnidaria</taxon>
        <taxon>Anthozoa</taxon>
        <taxon>Hexacorallia</taxon>
        <taxon>Actiniaria</taxon>
        <taxon>Aiptasiidae</taxon>
        <taxon>Exaiptasia</taxon>
    </lineage>
</organism>
<dbReference type="Pfam" id="PF20770">
    <property type="entry name" value="PAN2_N"/>
    <property type="match status" value="1"/>
</dbReference>
<dbReference type="GO" id="GO:0004535">
    <property type="term" value="F:poly(A)-specific ribonuclease activity"/>
    <property type="evidence" value="ECO:0007669"/>
    <property type="project" value="TreeGrafter"/>
</dbReference>
<protein>
    <recommendedName>
        <fullName evidence="2">PAN2-PAN3 deadenylation complex catalytic subunit PAN2 N-terminal domain-containing protein</fullName>
    </recommendedName>
</protein>
<dbReference type="KEGG" id="epa:110235309"/>
<dbReference type="GO" id="GO:0031251">
    <property type="term" value="C:PAN complex"/>
    <property type="evidence" value="ECO:0007669"/>
    <property type="project" value="TreeGrafter"/>
</dbReference>
<feature type="region of interest" description="Disordered" evidence="1">
    <location>
        <begin position="243"/>
        <end position="280"/>
    </location>
</feature>
<name>A0A913WZ70_EXADI</name>
<sequence>CCGDTKGKVTLRDPSTLKSEHVLDTHSGTLSDFDVSGNLVVTCGFSSRHGHLTVDRLLMVYDLRTLRALTPIQVSIEPVMLKFLPSFSSRLAVVSQSGQFQFTEPGGLVTASSMYVYNINAHGGMCTALDVSSNCHTMAFGDSSGYLHLWGDTKVADLCYNNFSIPTEFATEVPRTQHLSIDDYSVPLSSFPLPYSNEPLFSNWPSNNYIREDRNPIAIDPEILRTMVVRHFIGYAPNPGNKRRNQWPYQNKPGHYSAQNRKKDESDVPESPMSRDDDPSILIPKAYRRVEMKYSKLGLEDFDFGHYNKTKFAGLEIHIPNAYCNAMLQ</sequence>
<dbReference type="EnsemblMetazoa" id="XM_021040763.1">
    <property type="protein sequence ID" value="XP_020896422.1"/>
    <property type="gene ID" value="LOC110235309"/>
</dbReference>
<dbReference type="PANTHER" id="PTHR15728">
    <property type="entry name" value="DEADENYLATION COMPLEX CATALYTIC SUBUNIT PAN2"/>
    <property type="match status" value="1"/>
</dbReference>
<keyword evidence="4" id="KW-1185">Reference proteome</keyword>
<dbReference type="InterPro" id="IPR050785">
    <property type="entry name" value="PAN2-PAN3_catalytic_subunit"/>
</dbReference>
<evidence type="ECO:0000256" key="1">
    <source>
        <dbReference type="SAM" id="MobiDB-lite"/>
    </source>
</evidence>
<feature type="domain" description="PAN2-PAN3 deadenylation complex catalytic subunit PAN2 N-terminal" evidence="2">
    <location>
        <begin position="2"/>
        <end position="150"/>
    </location>
</feature>
<reference evidence="3" key="1">
    <citation type="submission" date="2022-11" db="UniProtKB">
        <authorList>
            <consortium name="EnsemblMetazoa"/>
        </authorList>
    </citation>
    <scope>IDENTIFICATION</scope>
</reference>
<dbReference type="SUPFAM" id="SSF50978">
    <property type="entry name" value="WD40 repeat-like"/>
    <property type="match status" value="1"/>
</dbReference>
<dbReference type="InterPro" id="IPR048841">
    <property type="entry name" value="PAN2_N"/>
</dbReference>
<dbReference type="InterPro" id="IPR015943">
    <property type="entry name" value="WD40/YVTN_repeat-like_dom_sf"/>
</dbReference>
<evidence type="ECO:0000259" key="2">
    <source>
        <dbReference type="Pfam" id="PF20770"/>
    </source>
</evidence>
<dbReference type="GeneID" id="110235309"/>
<dbReference type="OrthoDB" id="16516at2759"/>
<dbReference type="AlphaFoldDB" id="A0A913WZ70"/>
<dbReference type="RefSeq" id="XP_020896422.1">
    <property type="nucleotide sequence ID" value="XM_021040763.1"/>
</dbReference>
<accession>A0A913WZ70</accession>
<dbReference type="InterPro" id="IPR036322">
    <property type="entry name" value="WD40_repeat_dom_sf"/>
</dbReference>
<dbReference type="GO" id="GO:0000932">
    <property type="term" value="C:P-body"/>
    <property type="evidence" value="ECO:0007669"/>
    <property type="project" value="TreeGrafter"/>
</dbReference>
<proteinExistence type="predicted"/>
<evidence type="ECO:0000313" key="4">
    <source>
        <dbReference type="Proteomes" id="UP000887567"/>
    </source>
</evidence>
<dbReference type="Proteomes" id="UP000887567">
    <property type="component" value="Unplaced"/>
</dbReference>
<dbReference type="Gene3D" id="2.130.10.10">
    <property type="entry name" value="YVTN repeat-like/Quinoprotein amine dehydrogenase"/>
    <property type="match status" value="1"/>
</dbReference>
<dbReference type="OMA" id="PHWTPHW"/>
<dbReference type="Gene3D" id="3.90.70.10">
    <property type="entry name" value="Cysteine proteinases"/>
    <property type="match status" value="1"/>
</dbReference>
<dbReference type="GO" id="GO:0000289">
    <property type="term" value="P:nuclear-transcribed mRNA poly(A) tail shortening"/>
    <property type="evidence" value="ECO:0007669"/>
    <property type="project" value="TreeGrafter"/>
</dbReference>
<dbReference type="PANTHER" id="PTHR15728:SF0">
    <property type="entry name" value="PAN2-PAN3 DEADENYLATION COMPLEX CATALYTIC SUBUNIT PAN2"/>
    <property type="match status" value="1"/>
</dbReference>